<dbReference type="Gene3D" id="6.20.240.20">
    <property type="match status" value="1"/>
</dbReference>
<evidence type="ECO:0000259" key="11">
    <source>
        <dbReference type="PROSITE" id="PS51126"/>
    </source>
</evidence>
<dbReference type="FunFam" id="1.10.10.820:FF:000001">
    <property type="entry name" value="Myosin heavy chain"/>
    <property type="match status" value="1"/>
</dbReference>
<dbReference type="PANTHER" id="PTHR13140:SF706">
    <property type="entry name" value="DILUTE CLASS UNCONVENTIONAL MYOSIN, ISOFORM C"/>
    <property type="match status" value="1"/>
</dbReference>
<keyword evidence="5 8" id="KW-0518">Myosin</keyword>
<dbReference type="Pfam" id="PF01843">
    <property type="entry name" value="DIL"/>
    <property type="match status" value="1"/>
</dbReference>
<dbReference type="Gene3D" id="1.20.5.190">
    <property type="match status" value="3"/>
</dbReference>
<evidence type="ECO:0000256" key="4">
    <source>
        <dbReference type="ARBA" id="ARBA00023054"/>
    </source>
</evidence>
<keyword evidence="3 8" id="KW-0067">ATP-binding</keyword>
<reference evidence="13" key="2">
    <citation type="submission" date="2021-01" db="EMBL/GenBank/DDBJ databases">
        <authorList>
            <person name="Schikora-Tamarit M.A."/>
        </authorList>
    </citation>
    <scope>NUCLEOTIDE SEQUENCE</scope>
    <source>
        <strain evidence="13">NCAIM Y.01608</strain>
    </source>
</reference>
<dbReference type="Gene3D" id="1.20.58.530">
    <property type="match status" value="1"/>
</dbReference>
<evidence type="ECO:0000256" key="10">
    <source>
        <dbReference type="SAM" id="MobiDB-lite"/>
    </source>
</evidence>
<keyword evidence="7 8" id="KW-0009">Actin-binding</keyword>
<evidence type="ECO:0000313" key="13">
    <source>
        <dbReference type="EMBL" id="KAH3664625.1"/>
    </source>
</evidence>
<dbReference type="Gene3D" id="3.40.850.10">
    <property type="entry name" value="Kinesin motor domain"/>
    <property type="match status" value="1"/>
</dbReference>
<dbReference type="InterPro" id="IPR001609">
    <property type="entry name" value="Myosin_head_motor_dom-like"/>
</dbReference>
<feature type="region of interest" description="Disordered" evidence="10">
    <location>
        <begin position="1094"/>
        <end position="1118"/>
    </location>
</feature>
<dbReference type="Pfam" id="PF00612">
    <property type="entry name" value="IQ"/>
    <property type="match status" value="3"/>
</dbReference>
<feature type="domain" description="Dilute" evidence="11">
    <location>
        <begin position="1208"/>
        <end position="1483"/>
    </location>
</feature>
<dbReference type="InterPro" id="IPR046943">
    <property type="entry name" value="Fungal_Myo2/2A_CBD"/>
</dbReference>
<dbReference type="InterPro" id="IPR036103">
    <property type="entry name" value="MYSc_Myo5"/>
</dbReference>
<dbReference type="InterPro" id="IPR036961">
    <property type="entry name" value="Kinesin_motor_dom_sf"/>
</dbReference>
<evidence type="ECO:0000313" key="14">
    <source>
        <dbReference type="Proteomes" id="UP000788993"/>
    </source>
</evidence>
<dbReference type="EMBL" id="JAEUBD010001178">
    <property type="protein sequence ID" value="KAH3664625.1"/>
    <property type="molecule type" value="Genomic_DNA"/>
</dbReference>
<dbReference type="InterPro" id="IPR027417">
    <property type="entry name" value="P-loop_NTPase"/>
</dbReference>
<dbReference type="InterPro" id="IPR000048">
    <property type="entry name" value="IQ_motif_EF-hand-BS"/>
</dbReference>
<dbReference type="SMART" id="SM01132">
    <property type="entry name" value="DIL"/>
    <property type="match status" value="1"/>
</dbReference>
<evidence type="ECO:0000259" key="12">
    <source>
        <dbReference type="PROSITE" id="PS51456"/>
    </source>
</evidence>
<evidence type="ECO:0000256" key="9">
    <source>
        <dbReference type="SAM" id="Coils"/>
    </source>
</evidence>
<feature type="domain" description="Myosin motor" evidence="12">
    <location>
        <begin position="84"/>
        <end position="784"/>
    </location>
</feature>
<keyword evidence="2 8" id="KW-0547">Nucleotide-binding</keyword>
<feature type="region of interest" description="Actin-binding" evidence="8">
    <location>
        <begin position="655"/>
        <end position="677"/>
    </location>
</feature>
<dbReference type="Gene3D" id="1.10.10.820">
    <property type="match status" value="1"/>
</dbReference>
<dbReference type="PROSITE" id="PS51126">
    <property type="entry name" value="DILUTE"/>
    <property type="match status" value="1"/>
</dbReference>
<dbReference type="CDD" id="cd01380">
    <property type="entry name" value="MYSc_Myo5"/>
    <property type="match status" value="1"/>
</dbReference>
<dbReference type="PANTHER" id="PTHR13140">
    <property type="entry name" value="MYOSIN"/>
    <property type="match status" value="1"/>
</dbReference>
<dbReference type="InterPro" id="IPR002710">
    <property type="entry name" value="Dilute_dom"/>
</dbReference>
<dbReference type="GO" id="GO:0005524">
    <property type="term" value="F:ATP binding"/>
    <property type="evidence" value="ECO:0007669"/>
    <property type="project" value="UniProtKB-UniRule"/>
</dbReference>
<protein>
    <recommendedName>
        <fullName evidence="15">Myosin-2</fullName>
    </recommendedName>
</protein>
<dbReference type="GO" id="GO:0005737">
    <property type="term" value="C:cytoplasm"/>
    <property type="evidence" value="ECO:0007669"/>
    <property type="project" value="TreeGrafter"/>
</dbReference>
<dbReference type="GO" id="GO:0016020">
    <property type="term" value="C:membrane"/>
    <property type="evidence" value="ECO:0007669"/>
    <property type="project" value="TreeGrafter"/>
</dbReference>
<accession>A0A9P8T429</accession>
<evidence type="ECO:0000256" key="2">
    <source>
        <dbReference type="ARBA" id="ARBA00022741"/>
    </source>
</evidence>
<evidence type="ECO:0000256" key="8">
    <source>
        <dbReference type="PROSITE-ProRule" id="PRU00782"/>
    </source>
</evidence>
<dbReference type="Gene3D" id="1.20.120.720">
    <property type="entry name" value="Myosin VI head, motor domain, U50 subdomain"/>
    <property type="match status" value="1"/>
</dbReference>
<dbReference type="GO" id="GO:0051015">
    <property type="term" value="F:actin filament binding"/>
    <property type="evidence" value="ECO:0007669"/>
    <property type="project" value="TreeGrafter"/>
</dbReference>
<gene>
    <name evidence="13" type="ORF">OGATHE_003440</name>
</gene>
<dbReference type="GO" id="GO:0000146">
    <property type="term" value="F:microfilament motor activity"/>
    <property type="evidence" value="ECO:0007669"/>
    <property type="project" value="TreeGrafter"/>
</dbReference>
<name>A0A9P8T429_9ASCO</name>
<dbReference type="Proteomes" id="UP000788993">
    <property type="component" value="Unassembled WGS sequence"/>
</dbReference>
<dbReference type="SUPFAM" id="SSF52540">
    <property type="entry name" value="P-loop containing nucleoside triphosphate hydrolases"/>
    <property type="match status" value="2"/>
</dbReference>
<keyword evidence="4 9" id="KW-0175">Coiled coil</keyword>
<dbReference type="PRINTS" id="PR00193">
    <property type="entry name" value="MYOSINHEAVY"/>
</dbReference>
<dbReference type="CDD" id="cd15480">
    <property type="entry name" value="fMyo2p_CBD"/>
    <property type="match status" value="1"/>
</dbReference>
<comment type="caution">
    <text evidence="13">The sequence shown here is derived from an EMBL/GenBank/DDBJ whole genome shotgun (WGS) entry which is preliminary data.</text>
</comment>
<dbReference type="SMART" id="SM00015">
    <property type="entry name" value="IQ"/>
    <property type="match status" value="6"/>
</dbReference>
<dbReference type="PROSITE" id="PS50096">
    <property type="entry name" value="IQ"/>
    <property type="match status" value="6"/>
</dbReference>
<proteinExistence type="inferred from homology"/>
<dbReference type="SMART" id="SM00242">
    <property type="entry name" value="MYSc"/>
    <property type="match status" value="1"/>
</dbReference>
<dbReference type="GO" id="GO:0016459">
    <property type="term" value="C:myosin complex"/>
    <property type="evidence" value="ECO:0007669"/>
    <property type="project" value="UniProtKB-KW"/>
</dbReference>
<evidence type="ECO:0000256" key="6">
    <source>
        <dbReference type="ARBA" id="ARBA00023175"/>
    </source>
</evidence>
<evidence type="ECO:0000256" key="5">
    <source>
        <dbReference type="ARBA" id="ARBA00023123"/>
    </source>
</evidence>
<keyword evidence="14" id="KW-1185">Reference proteome</keyword>
<dbReference type="Pfam" id="PF00063">
    <property type="entry name" value="Myosin_head"/>
    <property type="match status" value="1"/>
</dbReference>
<evidence type="ECO:0000256" key="1">
    <source>
        <dbReference type="ARBA" id="ARBA00008314"/>
    </source>
</evidence>
<dbReference type="PROSITE" id="PS51456">
    <property type="entry name" value="MYOSIN_MOTOR"/>
    <property type="match status" value="1"/>
</dbReference>
<evidence type="ECO:0000256" key="3">
    <source>
        <dbReference type="ARBA" id="ARBA00022840"/>
    </source>
</evidence>
<reference evidence="13" key="1">
    <citation type="journal article" date="2021" name="Open Biol.">
        <title>Shared evolutionary footprints suggest mitochondrial oxidative damage underlies multiple complex I losses in fungi.</title>
        <authorList>
            <person name="Schikora-Tamarit M.A."/>
            <person name="Marcet-Houben M."/>
            <person name="Nosek J."/>
            <person name="Gabaldon T."/>
        </authorList>
    </citation>
    <scope>NUCLEOTIDE SEQUENCE</scope>
    <source>
        <strain evidence="13">NCAIM Y.01608</strain>
    </source>
</reference>
<evidence type="ECO:0000256" key="7">
    <source>
        <dbReference type="ARBA" id="ARBA00023203"/>
    </source>
</evidence>
<evidence type="ECO:0008006" key="15">
    <source>
        <dbReference type="Google" id="ProtNLM"/>
    </source>
</evidence>
<sequence>MSVVRALDIDKRGGAVDASMRRVVARVAGRDVGWLGVEVTAVNKKDGKFAIDLVSEDGAKKVTIETDNLNENNTQLPLLRNQVETVEDLTELSHLNEPSVLNAIKLRYAQFSIYTYSGIVLIAINPFQRNDELYSPHRIQRYASKTRGEEEPHLFAIAEDAYRCMKTDGQNQSIVVSGESGAGKTVSAKYIMRYFASVDSDHNNHDMSDTEKQILATNPIMEAFGNAKTTRNDNSSRFGKYLEILFDQNVVIIGASIRTYLLERSRLVFQPATERNYHIFYQMVEGLDEASKKEFGLSSVEDFFYLNQGKMSRIAGVDDAQEFKETCDSLALVGITQEKMHELFKILSALLHIGNIEITKTRNDAILSPDEPNLVKACELLGIDAAEFAKWIVRKQITTRSEKIVSNLNHQQATVARDSVAKYIYSSLFDWLVDYINSDLCPPELKSKVKSFIGVLDIYGFEHFDKNSFEQFCINYANEKLQQEFTQHVFKLEQEEYVKEEIEWSFIEFSDNQPCIDVIENRLGILSLLDEESRLPSGSDQSWIEKMYQSLTKSPYDKSFKKPRFGNNKFIVSHYALDVTYDSEGFIEKNRDTVSEGQLEVLKATKNALLTEVLATVDKQAERLAAEQAAASSAAKPGKKAVKKPTLGSIFKSSLIELMNTINSTNVHYIRCIKPNEEKKAWEFDPLMVLSQLRACGVLETIKISCAGFPSKATYPDFARYYSILLPSSEKENYLRGSGSEQEAIELTKKILKNTIDDERKYQTGKTKIFFKAGILALLEKYRSNKIKQSAVTIQKHLKGHHQRKEYSQVRRSLLLTQSLARGFLARQRIRKEMENDASIKIQSLIRGYFVRSRYNSSRASLVSLQAILKGHLYRSKLRESLQKDAATLIQSALRGRAARNHYKKTLWAVVFAQSCFRRQVARKEYLHLRAEAKSVNKLQEVQYSLENKVIELTQSLTSKIDDNSKLMSEIEILRSQVSDSQKQHAEFKSRELEFNQKYDSTVSKHTESLSALNAELEKYKQDYEAARQKVDELTQQQVQLKKELEENVEQLKAAQKALDDSQKENGDLNSSILQLKQELLELQNQISVGAPALGKSRAMGTPGSPGLNHKSNGNYEPRPASIMTTTSNKDDMDLEAINSELWSLLRNSQALHKETVDGLLKGVRLPSAAVASELTRKEVLFPARIIIIILSDMWRLGLTSESEAFLGEVLGVIQSIVSGLKDDDVIKHGAFWLTNTHELYSFVAYAQSTILANDSISKDMSDSEYDEYLKLVAVVREDFESLSYNIYNMWMKKLQKDLEKKCISAVVLAQALPGFLAPESSPFLSKMFQNNQQYKMDDILTFFNNVYWAMKAYFIEPRVMNEVLIELLKFVDAVCFNDLIMRRNFLSWKRGLQLNYNVTRLEEWCNGHQIPDGSTYLSHLLQVSKLLQLRKNSPEDIDIIFEICHSLKPVQVQKLIAQYAVADYEVPIGPAVTTYLAEKVKSDTSEGATDFFEPLNPEGRFNDPFRDVELRPFHRVEAYVPAWLNIPVIKRIIELVTRNATAQEAATE</sequence>
<dbReference type="GO" id="GO:0007015">
    <property type="term" value="P:actin filament organization"/>
    <property type="evidence" value="ECO:0007669"/>
    <property type="project" value="TreeGrafter"/>
</dbReference>
<feature type="binding site" evidence="8">
    <location>
        <begin position="178"/>
        <end position="185"/>
    </location>
    <ligand>
        <name>ATP</name>
        <dbReference type="ChEBI" id="CHEBI:30616"/>
    </ligand>
</feature>
<keyword evidence="6 8" id="KW-0505">Motor protein</keyword>
<feature type="coiled-coil region" evidence="9">
    <location>
        <begin position="964"/>
        <end position="1086"/>
    </location>
</feature>
<organism evidence="13 14">
    <name type="scientific">Ogataea polymorpha</name>
    <dbReference type="NCBI Taxonomy" id="460523"/>
    <lineage>
        <taxon>Eukaryota</taxon>
        <taxon>Fungi</taxon>
        <taxon>Dikarya</taxon>
        <taxon>Ascomycota</taxon>
        <taxon>Saccharomycotina</taxon>
        <taxon>Pichiomycetes</taxon>
        <taxon>Pichiales</taxon>
        <taxon>Pichiaceae</taxon>
        <taxon>Ogataea</taxon>
    </lineage>
</organism>
<comment type="similarity">
    <text evidence="1 8">Belongs to the TRAFAC class myosin-kinesin ATPase superfamily. Myosin family.</text>
</comment>